<dbReference type="PROSITE" id="PS50106">
    <property type="entry name" value="PDZ"/>
    <property type="match status" value="1"/>
</dbReference>
<dbReference type="RefSeq" id="WP_068120893.1">
    <property type="nucleotide sequence ID" value="NZ_CCXJ01000321.1"/>
</dbReference>
<dbReference type="SUPFAM" id="SSF54211">
    <property type="entry name" value="Ribosomal protein S5 domain 2-like"/>
    <property type="match status" value="1"/>
</dbReference>
<dbReference type="InterPro" id="IPR036034">
    <property type="entry name" value="PDZ_sf"/>
</dbReference>
<evidence type="ECO:0000259" key="1">
    <source>
        <dbReference type="PROSITE" id="PS50106"/>
    </source>
</evidence>
<accession>A0ABT9NUH7</accession>
<feature type="domain" description="PDZ" evidence="1">
    <location>
        <begin position="115"/>
        <end position="183"/>
    </location>
</feature>
<dbReference type="InterPro" id="IPR020568">
    <property type="entry name" value="Ribosomal_Su5_D2-typ_SF"/>
</dbReference>
<dbReference type="InterPro" id="IPR008269">
    <property type="entry name" value="Lon_proteolytic"/>
</dbReference>
<organism evidence="2 3">
    <name type="scientific">Nocardioides massiliensis</name>
    <dbReference type="NCBI Taxonomy" id="1325935"/>
    <lineage>
        <taxon>Bacteria</taxon>
        <taxon>Bacillati</taxon>
        <taxon>Actinomycetota</taxon>
        <taxon>Actinomycetes</taxon>
        <taxon>Propionibacteriales</taxon>
        <taxon>Nocardioidaceae</taxon>
        <taxon>Nocardioides</taxon>
    </lineage>
</organism>
<gene>
    <name evidence="2" type="ORF">J2S59_003905</name>
</gene>
<dbReference type="SUPFAM" id="SSF50156">
    <property type="entry name" value="PDZ domain-like"/>
    <property type="match status" value="1"/>
</dbReference>
<keyword evidence="3" id="KW-1185">Reference proteome</keyword>
<evidence type="ECO:0000313" key="3">
    <source>
        <dbReference type="Proteomes" id="UP001240447"/>
    </source>
</evidence>
<dbReference type="Proteomes" id="UP001240447">
    <property type="component" value="Unassembled WGS sequence"/>
</dbReference>
<sequence>MARRTVSGIIASCLLVALVVVAAMLPVPYVTFSPGPTVDVLASVDGEEIVDVSGTKTYRDDGGLRLTTVSVTGPTQEIGLFQALSAWWDRDRAIYPRDAIYPEGQTDEEVRRQSSVQMVSSQDTAVAVALQELGYDLDPTIEVFDVAGGGAADGVLQVRDQIVSVDGTTITDTASVSEAIQEVGVGGKAEVVVRRDGEEQSFTLSPRPSPDDESVAVLGIVIGPGWDFPFDVNVRIDENIGGPSAGLVFALAVYDTLTPGSLTGGRDVAGTGTVNEAGEVGAIGGIQQKIVASEAAGAELFLVPAGNCDAALGAPVEEKDIRLVRVETMKQAVDALEAWADDPDADLPSCED</sequence>
<dbReference type="InterPro" id="IPR014721">
    <property type="entry name" value="Ribsml_uS5_D2-typ_fold_subgr"/>
</dbReference>
<dbReference type="EMBL" id="JAUSQM010000001">
    <property type="protein sequence ID" value="MDP9824096.1"/>
    <property type="molecule type" value="Genomic_DNA"/>
</dbReference>
<reference evidence="2 3" key="1">
    <citation type="submission" date="2023-07" db="EMBL/GenBank/DDBJ databases">
        <title>Sequencing the genomes of 1000 actinobacteria strains.</title>
        <authorList>
            <person name="Klenk H.-P."/>
        </authorList>
    </citation>
    <scope>NUCLEOTIDE SEQUENCE [LARGE SCALE GENOMIC DNA]</scope>
    <source>
        <strain evidence="2 3">GD13</strain>
    </source>
</reference>
<dbReference type="Gene3D" id="3.30.230.10">
    <property type="match status" value="1"/>
</dbReference>
<dbReference type="InterPro" id="IPR001478">
    <property type="entry name" value="PDZ"/>
</dbReference>
<dbReference type="Pfam" id="PF05362">
    <property type="entry name" value="Lon_C"/>
    <property type="match status" value="1"/>
</dbReference>
<dbReference type="InterPro" id="IPR027065">
    <property type="entry name" value="Lon_Prtase"/>
</dbReference>
<dbReference type="PANTHER" id="PTHR10046">
    <property type="entry name" value="ATP DEPENDENT LON PROTEASE FAMILY MEMBER"/>
    <property type="match status" value="1"/>
</dbReference>
<evidence type="ECO:0000313" key="2">
    <source>
        <dbReference type="EMBL" id="MDP9824096.1"/>
    </source>
</evidence>
<protein>
    <submittedName>
        <fullName evidence="2">PDZ domain-containing protein</fullName>
    </submittedName>
</protein>
<proteinExistence type="predicted"/>
<name>A0ABT9NUH7_9ACTN</name>
<dbReference type="Pfam" id="PF13180">
    <property type="entry name" value="PDZ_2"/>
    <property type="match status" value="1"/>
</dbReference>
<comment type="caution">
    <text evidence="2">The sequence shown here is derived from an EMBL/GenBank/DDBJ whole genome shotgun (WGS) entry which is preliminary data.</text>
</comment>
<dbReference type="Gene3D" id="2.30.42.10">
    <property type="match status" value="1"/>
</dbReference>